<dbReference type="EMBL" id="JAQIFT010000010">
    <property type="protein sequence ID" value="MDA3730186.1"/>
    <property type="molecule type" value="Genomic_DNA"/>
</dbReference>
<dbReference type="InterPro" id="IPR047589">
    <property type="entry name" value="DUF11_rpt"/>
</dbReference>
<dbReference type="Proteomes" id="UP001169242">
    <property type="component" value="Unassembled WGS sequence"/>
</dbReference>
<dbReference type="Gene3D" id="2.60.120.260">
    <property type="entry name" value="Galactose-binding domain-like"/>
    <property type="match status" value="1"/>
</dbReference>
<dbReference type="Pfam" id="PF01391">
    <property type="entry name" value="Collagen"/>
    <property type="match status" value="2"/>
</dbReference>
<keyword evidence="3" id="KW-1185">Reference proteome</keyword>
<feature type="compositionally biased region" description="Polar residues" evidence="1">
    <location>
        <begin position="615"/>
        <end position="627"/>
    </location>
</feature>
<dbReference type="SUPFAM" id="SSF117074">
    <property type="entry name" value="Hypothetical protein PA1324"/>
    <property type="match status" value="1"/>
</dbReference>
<comment type="caution">
    <text evidence="2">The sequence shown here is derived from an EMBL/GenBank/DDBJ whole genome shotgun (WGS) entry which is preliminary data.</text>
</comment>
<dbReference type="InterPro" id="IPR008160">
    <property type="entry name" value="Collagen"/>
</dbReference>
<evidence type="ECO:0000256" key="1">
    <source>
        <dbReference type="SAM" id="MobiDB-lite"/>
    </source>
</evidence>
<evidence type="ECO:0000313" key="2">
    <source>
        <dbReference type="EMBL" id="MDA3730186.1"/>
    </source>
</evidence>
<proteinExistence type="predicted"/>
<feature type="compositionally biased region" description="Polar residues" evidence="1">
    <location>
        <begin position="553"/>
        <end position="574"/>
    </location>
</feature>
<dbReference type="GO" id="GO:0031012">
    <property type="term" value="C:extracellular matrix"/>
    <property type="evidence" value="ECO:0007669"/>
    <property type="project" value="TreeGrafter"/>
</dbReference>
<name>A0AA42IZF9_9FIRM</name>
<organism evidence="2 3">
    <name type="scientific">Holtiella tumoricola</name>
    <dbReference type="NCBI Taxonomy" id="3018743"/>
    <lineage>
        <taxon>Bacteria</taxon>
        <taxon>Bacillati</taxon>
        <taxon>Bacillota</taxon>
        <taxon>Clostridia</taxon>
        <taxon>Lachnospirales</taxon>
        <taxon>Cellulosilyticaceae</taxon>
        <taxon>Holtiella</taxon>
    </lineage>
</organism>
<sequence>MNISGNVAFVPSGVPQVTSDSKAVANIYMALQEKGDISVSGTFTGLGIITKTDSNGDFIFNNIPTGEYRVVEAAGYTVNTINDEWNKATSITVTPQDPDVSVIDGVPSDTTNIMSLTPNTVYITVITSDISDIQFIDSPVANIPLALNTYVTVGKNLIVEGGNGEFGLLPNGTPVQTSPPTANPPYNNFETSFEYVQYGDRLPVDGEYSISNIIDNMNFAVWFNTADHSTGNETGRMMVVNGGHPDQSIFTTQVTVKANTDYVFSTWILNLDALTGYINPELRVIISGSEDIFNKLLTQNLGLTSIPTWKQVGAVFNSASNTVLTVSFISEGGPAYGNDYLIDDIRLEQLEGTPVTDIQKNVNRVICEPGDKLTYTITFTNTSSQTLKEVLFVDPLSSNVNLQVDSVIVNNVQVNSPLLSEGIVLKDIGPKQSINIQFVVQVASNLKNGTTIYNTGTLKYTFIDMENNTRRVVVNTNEVNTTIINSTCPICPTGATGPRGEQGVTGATGPKGEQGVTGATGSQGEKGSTGATGSQGEQGVTGATGLQGEQGVTGATGSQGEQGVTGATGSQGEQGVTGATGPQGEKGSTGVTGPQGEQGVTGATGPQGERGVTGATGSQGEKGSTGVTGPPGEKGSTGATGPQGPTGPAGKDAIRDYLYICAEKNMCVKCYEKVPLLDKIVSRGDSIKYIMGKNQIVLESNRSYYVHCTIFVLPGIARCKTSIQISFLVNSRKYPGMYCQPISRKTEKFNFIGDTIIRTDDKESIFSLSNQSCENICIEYINLMILEI</sequence>
<gene>
    <name evidence="2" type="ORF">PBV87_01475</name>
</gene>
<evidence type="ECO:0008006" key="4">
    <source>
        <dbReference type="Google" id="ProtNLM"/>
    </source>
</evidence>
<reference evidence="2" key="1">
    <citation type="journal article" date="2023" name="Int. J. Syst. Evol. Microbiol.">
        <title>&lt;i&gt;Holtiella tumoricola&lt;/i&gt; gen. nov. sp. nov., isolated from a human clinical sample.</title>
        <authorList>
            <person name="Allen-Vercoe E."/>
            <person name="Daigneault M.C."/>
            <person name="Vancuren S.J."/>
            <person name="Cochrane K."/>
            <person name="O'Neal L.L."/>
            <person name="Sankaranarayanan K."/>
            <person name="Lawson P.A."/>
        </authorList>
    </citation>
    <scope>NUCLEOTIDE SEQUENCE</scope>
    <source>
        <strain evidence="2">CC70A</strain>
    </source>
</reference>
<dbReference type="PANTHER" id="PTHR24023">
    <property type="entry name" value="COLLAGEN ALPHA"/>
    <property type="match status" value="1"/>
</dbReference>
<dbReference type="Gene3D" id="2.60.40.1120">
    <property type="entry name" value="Carboxypeptidase-like, regulatory domain"/>
    <property type="match status" value="1"/>
</dbReference>
<dbReference type="NCBIfam" id="TIGR01451">
    <property type="entry name" value="B_ant_repeat"/>
    <property type="match status" value="1"/>
</dbReference>
<dbReference type="GO" id="GO:0030020">
    <property type="term" value="F:extracellular matrix structural constituent conferring tensile strength"/>
    <property type="evidence" value="ECO:0007669"/>
    <property type="project" value="TreeGrafter"/>
</dbReference>
<feature type="compositionally biased region" description="Low complexity" evidence="1">
    <location>
        <begin position="636"/>
        <end position="649"/>
    </location>
</feature>
<dbReference type="AlphaFoldDB" id="A0AA42IZF9"/>
<feature type="compositionally biased region" description="Polar residues" evidence="1">
    <location>
        <begin position="517"/>
        <end position="538"/>
    </location>
</feature>
<accession>A0AA42IZF9</accession>
<feature type="region of interest" description="Disordered" evidence="1">
    <location>
        <begin position="489"/>
        <end position="649"/>
    </location>
</feature>
<dbReference type="PANTHER" id="PTHR24023:SF1095">
    <property type="entry name" value="EGF-LIKE DOMAIN-CONTAINING PROTEIN"/>
    <property type="match status" value="1"/>
</dbReference>
<dbReference type="GO" id="GO:0005615">
    <property type="term" value="C:extracellular space"/>
    <property type="evidence" value="ECO:0007669"/>
    <property type="project" value="TreeGrafter"/>
</dbReference>
<dbReference type="RefSeq" id="WP_271010899.1">
    <property type="nucleotide sequence ID" value="NZ_JAQIFT010000010.1"/>
</dbReference>
<evidence type="ECO:0000313" key="3">
    <source>
        <dbReference type="Proteomes" id="UP001169242"/>
    </source>
</evidence>
<dbReference type="GO" id="GO:0030198">
    <property type="term" value="P:extracellular matrix organization"/>
    <property type="evidence" value="ECO:0007669"/>
    <property type="project" value="TreeGrafter"/>
</dbReference>
<dbReference type="InterPro" id="IPR050149">
    <property type="entry name" value="Collagen_superfamily"/>
</dbReference>
<protein>
    <recommendedName>
        <fullName evidence="4">DUF11 domain-containing protein</fullName>
    </recommendedName>
</protein>